<keyword evidence="2" id="KW-1185">Reference proteome</keyword>
<gene>
    <name evidence="1" type="ORF">ILYODFUR_037979</name>
</gene>
<comment type="caution">
    <text evidence="1">The sequence shown here is derived from an EMBL/GenBank/DDBJ whole genome shotgun (WGS) entry which is preliminary data.</text>
</comment>
<evidence type="ECO:0000313" key="2">
    <source>
        <dbReference type="Proteomes" id="UP001482620"/>
    </source>
</evidence>
<name>A0ABV0UYJ7_9TELE</name>
<sequence>MLTVSLSLSLSHTHTHTRKHTHIHDLVLSLCPYAVSPVVLLLANWPFQSRPATTPIESPSPSIPEHPTKLPSINYTPLICTLEPTMAPFSHKASGAGSS</sequence>
<organism evidence="1 2">
    <name type="scientific">Ilyodon furcidens</name>
    <name type="common">goldbreast splitfin</name>
    <dbReference type="NCBI Taxonomy" id="33524"/>
    <lineage>
        <taxon>Eukaryota</taxon>
        <taxon>Metazoa</taxon>
        <taxon>Chordata</taxon>
        <taxon>Craniata</taxon>
        <taxon>Vertebrata</taxon>
        <taxon>Euteleostomi</taxon>
        <taxon>Actinopterygii</taxon>
        <taxon>Neopterygii</taxon>
        <taxon>Teleostei</taxon>
        <taxon>Neoteleostei</taxon>
        <taxon>Acanthomorphata</taxon>
        <taxon>Ovalentaria</taxon>
        <taxon>Atherinomorphae</taxon>
        <taxon>Cyprinodontiformes</taxon>
        <taxon>Goodeidae</taxon>
        <taxon>Ilyodon</taxon>
    </lineage>
</organism>
<evidence type="ECO:0000313" key="1">
    <source>
        <dbReference type="EMBL" id="MEQ2250249.1"/>
    </source>
</evidence>
<proteinExistence type="predicted"/>
<protein>
    <submittedName>
        <fullName evidence="1">Uncharacterized protein</fullName>
    </submittedName>
</protein>
<dbReference type="Proteomes" id="UP001482620">
    <property type="component" value="Unassembled WGS sequence"/>
</dbReference>
<dbReference type="EMBL" id="JAHRIQ010089988">
    <property type="protein sequence ID" value="MEQ2250249.1"/>
    <property type="molecule type" value="Genomic_DNA"/>
</dbReference>
<reference evidence="1 2" key="1">
    <citation type="submission" date="2021-06" db="EMBL/GenBank/DDBJ databases">
        <authorList>
            <person name="Palmer J.M."/>
        </authorList>
    </citation>
    <scope>NUCLEOTIDE SEQUENCE [LARGE SCALE GENOMIC DNA]</scope>
    <source>
        <strain evidence="2">if_2019</strain>
        <tissue evidence="1">Muscle</tissue>
    </source>
</reference>
<accession>A0ABV0UYJ7</accession>